<keyword evidence="2" id="KW-1185">Reference proteome</keyword>
<evidence type="ECO:0000313" key="1">
    <source>
        <dbReference type="EMBL" id="ROQ90659.1"/>
    </source>
</evidence>
<accession>A0A3N1UMN0</accession>
<gene>
    <name evidence="1" type="ORF">EDC27_2540</name>
</gene>
<dbReference type="SUPFAM" id="SSF48452">
    <property type="entry name" value="TPR-like"/>
    <property type="match status" value="1"/>
</dbReference>
<name>A0A3N1UMN0_9BACT</name>
<proteinExistence type="predicted"/>
<protein>
    <submittedName>
        <fullName evidence="1">Tetratricopeptide repeat protein</fullName>
    </submittedName>
</protein>
<comment type="caution">
    <text evidence="1">The sequence shown here is derived from an EMBL/GenBank/DDBJ whole genome shotgun (WGS) entry which is preliminary data.</text>
</comment>
<dbReference type="InterPro" id="IPR011990">
    <property type="entry name" value="TPR-like_helical_dom_sf"/>
</dbReference>
<dbReference type="AlphaFoldDB" id="A0A3N1UMN0"/>
<organism evidence="1 2">
    <name type="scientific">Desulfosoma caldarium</name>
    <dbReference type="NCBI Taxonomy" id="610254"/>
    <lineage>
        <taxon>Bacteria</taxon>
        <taxon>Pseudomonadati</taxon>
        <taxon>Thermodesulfobacteriota</taxon>
        <taxon>Syntrophobacteria</taxon>
        <taxon>Syntrophobacterales</taxon>
        <taxon>Syntrophobacteraceae</taxon>
        <taxon>Desulfosoma</taxon>
    </lineage>
</organism>
<dbReference type="Proteomes" id="UP000276223">
    <property type="component" value="Unassembled WGS sequence"/>
</dbReference>
<dbReference type="RefSeq" id="WP_123291007.1">
    <property type="nucleotide sequence ID" value="NZ_RJVA01000014.1"/>
</dbReference>
<evidence type="ECO:0000313" key="2">
    <source>
        <dbReference type="Proteomes" id="UP000276223"/>
    </source>
</evidence>
<sequence>MLVIAEEARRAGNWEEAVRAYREYLAQRNDPDVMNNLGAALMAQGRYGEAEEILKQARHRSTDPDIAANLATFYWLQWKNEALCSLFRSLEENELTAGGL</sequence>
<dbReference type="Gene3D" id="1.25.40.10">
    <property type="entry name" value="Tetratricopeptide repeat domain"/>
    <property type="match status" value="1"/>
</dbReference>
<dbReference type="EMBL" id="RJVA01000014">
    <property type="protein sequence ID" value="ROQ90659.1"/>
    <property type="molecule type" value="Genomic_DNA"/>
</dbReference>
<dbReference type="OrthoDB" id="5469194at2"/>
<dbReference type="Pfam" id="PF13432">
    <property type="entry name" value="TPR_16"/>
    <property type="match status" value="1"/>
</dbReference>
<reference evidence="1 2" key="1">
    <citation type="submission" date="2018-11" db="EMBL/GenBank/DDBJ databases">
        <title>Genomic Encyclopedia of Type Strains, Phase IV (KMG-IV): sequencing the most valuable type-strain genomes for metagenomic binning, comparative biology and taxonomic classification.</title>
        <authorList>
            <person name="Goeker M."/>
        </authorList>
    </citation>
    <scope>NUCLEOTIDE SEQUENCE [LARGE SCALE GENOMIC DNA]</scope>
    <source>
        <strain evidence="1 2">DSM 22027</strain>
    </source>
</reference>